<evidence type="ECO:0000313" key="1">
    <source>
        <dbReference type="EMBL" id="KAG5580257.1"/>
    </source>
</evidence>
<protein>
    <submittedName>
        <fullName evidence="1">Uncharacterized protein</fullName>
    </submittedName>
</protein>
<evidence type="ECO:0000313" key="2">
    <source>
        <dbReference type="Proteomes" id="UP000824120"/>
    </source>
</evidence>
<gene>
    <name evidence="1" type="ORF">H5410_050884</name>
</gene>
<dbReference type="Proteomes" id="UP000824120">
    <property type="component" value="Chromosome 10"/>
</dbReference>
<organism evidence="1 2">
    <name type="scientific">Solanum commersonii</name>
    <name type="common">Commerson's wild potato</name>
    <name type="synonym">Commerson's nightshade</name>
    <dbReference type="NCBI Taxonomy" id="4109"/>
    <lineage>
        <taxon>Eukaryota</taxon>
        <taxon>Viridiplantae</taxon>
        <taxon>Streptophyta</taxon>
        <taxon>Embryophyta</taxon>
        <taxon>Tracheophyta</taxon>
        <taxon>Spermatophyta</taxon>
        <taxon>Magnoliopsida</taxon>
        <taxon>eudicotyledons</taxon>
        <taxon>Gunneridae</taxon>
        <taxon>Pentapetalae</taxon>
        <taxon>asterids</taxon>
        <taxon>lamiids</taxon>
        <taxon>Solanales</taxon>
        <taxon>Solanaceae</taxon>
        <taxon>Solanoideae</taxon>
        <taxon>Solaneae</taxon>
        <taxon>Solanum</taxon>
    </lineage>
</organism>
<proteinExistence type="predicted"/>
<dbReference type="OrthoDB" id="1849062at2759"/>
<name>A0A9J5WWP1_SOLCO</name>
<dbReference type="Pfam" id="PF03140">
    <property type="entry name" value="DUF247"/>
    <property type="match status" value="1"/>
</dbReference>
<dbReference type="AlphaFoldDB" id="A0A9J5WWP1"/>
<accession>A0A9J5WWP1</accession>
<reference evidence="1 2" key="1">
    <citation type="submission" date="2020-09" db="EMBL/GenBank/DDBJ databases">
        <title>De no assembly of potato wild relative species, Solanum commersonii.</title>
        <authorList>
            <person name="Cho K."/>
        </authorList>
    </citation>
    <scope>NUCLEOTIDE SEQUENCE [LARGE SCALE GENOMIC DNA]</scope>
    <source>
        <strain evidence="1">LZ3.2</strain>
        <tissue evidence="1">Leaf</tissue>
    </source>
</reference>
<dbReference type="InterPro" id="IPR004158">
    <property type="entry name" value="DUF247_pln"/>
</dbReference>
<dbReference type="EMBL" id="JACXVP010000010">
    <property type="protein sequence ID" value="KAG5580257.1"/>
    <property type="molecule type" value="Genomic_DNA"/>
</dbReference>
<comment type="caution">
    <text evidence="1">The sequence shown here is derived from an EMBL/GenBank/DDBJ whole genome shotgun (WGS) entry which is preliminary data.</text>
</comment>
<sequence>MRIDNKKGDDYDPKLVSLGPYHHGKLELNFIEDFKPKALEMFIQGSNKKQDFFLEEILREIDVTLKNS</sequence>
<keyword evidence="2" id="KW-1185">Reference proteome</keyword>